<dbReference type="PANTHER" id="PTHR12243">
    <property type="entry name" value="MADF DOMAIN TRANSCRIPTION FACTOR"/>
    <property type="match status" value="1"/>
</dbReference>
<dbReference type="Pfam" id="PF10545">
    <property type="entry name" value="MADF_DNA_bdg"/>
    <property type="match status" value="1"/>
</dbReference>
<dbReference type="Proteomes" id="UP000015102">
    <property type="component" value="Unassembled WGS sequence"/>
</dbReference>
<feature type="compositionally biased region" description="Acidic residues" evidence="1">
    <location>
        <begin position="122"/>
        <end position="144"/>
    </location>
</feature>
<dbReference type="InterPro" id="IPR039353">
    <property type="entry name" value="TF_Adf1"/>
</dbReference>
<feature type="domain" description="MADF" evidence="2">
    <location>
        <begin position="21"/>
        <end position="107"/>
    </location>
</feature>
<dbReference type="AlphaFoldDB" id="T1GCA0"/>
<dbReference type="STRING" id="36166.T1GCA0"/>
<organism evidence="3 4">
    <name type="scientific">Megaselia scalaris</name>
    <name type="common">Humpbacked fly</name>
    <name type="synonym">Phora scalaris</name>
    <dbReference type="NCBI Taxonomy" id="36166"/>
    <lineage>
        <taxon>Eukaryota</taxon>
        <taxon>Metazoa</taxon>
        <taxon>Ecdysozoa</taxon>
        <taxon>Arthropoda</taxon>
        <taxon>Hexapoda</taxon>
        <taxon>Insecta</taxon>
        <taxon>Pterygota</taxon>
        <taxon>Neoptera</taxon>
        <taxon>Endopterygota</taxon>
        <taxon>Diptera</taxon>
        <taxon>Brachycera</taxon>
        <taxon>Muscomorpha</taxon>
        <taxon>Platypezoidea</taxon>
        <taxon>Phoridae</taxon>
        <taxon>Megaseliini</taxon>
        <taxon>Megaselia</taxon>
    </lineage>
</organism>
<evidence type="ECO:0000313" key="3">
    <source>
        <dbReference type="EnsemblMetazoa" id="MESCA000910-PA"/>
    </source>
</evidence>
<reference evidence="4" key="1">
    <citation type="submission" date="2013-02" db="EMBL/GenBank/DDBJ databases">
        <authorList>
            <person name="Hughes D."/>
        </authorList>
    </citation>
    <scope>NUCLEOTIDE SEQUENCE</scope>
    <source>
        <strain>Durham</strain>
        <strain evidence="4">NC isolate 2 -- Noor lab</strain>
    </source>
</reference>
<accession>T1GCA0</accession>
<evidence type="ECO:0000313" key="4">
    <source>
        <dbReference type="Proteomes" id="UP000015102"/>
    </source>
</evidence>
<proteinExistence type="predicted"/>
<name>T1GCA0_MEGSC</name>
<dbReference type="PROSITE" id="PS51029">
    <property type="entry name" value="MADF"/>
    <property type="match status" value="1"/>
</dbReference>
<dbReference type="EnsemblMetazoa" id="MESCA000910-RA">
    <property type="protein sequence ID" value="MESCA000910-PA"/>
    <property type="gene ID" value="MESCA000910"/>
</dbReference>
<feature type="region of interest" description="Disordered" evidence="1">
    <location>
        <begin position="121"/>
        <end position="152"/>
    </location>
</feature>
<evidence type="ECO:0000256" key="1">
    <source>
        <dbReference type="SAM" id="MobiDB-lite"/>
    </source>
</evidence>
<dbReference type="EMBL" id="CAQQ02394369">
    <property type="status" value="NOT_ANNOTATED_CDS"/>
    <property type="molecule type" value="Genomic_DNA"/>
</dbReference>
<dbReference type="InterPro" id="IPR006578">
    <property type="entry name" value="MADF-dom"/>
</dbReference>
<protein>
    <recommendedName>
        <fullName evidence="2">MADF domain-containing protein</fullName>
    </recommendedName>
</protein>
<dbReference type="PANTHER" id="PTHR12243:SF67">
    <property type="entry name" value="COREPRESSOR OF PANGOLIN, ISOFORM A-RELATED"/>
    <property type="match status" value="1"/>
</dbReference>
<dbReference type="HOGENOM" id="CLU_1257333_0_0_1"/>
<sequence>MNMSILRPKQYAKRANIDCVELVKLVKIHPGLWDNRNPSRHNRISLTENWIEVANALNQTEEVCRKKWKYLKDQYRKELRTELRSGPKFKSTWNVYEHMSFMKPYFKALLMANEEYKRVSNDEDCEEITESDGDFDEDDFDEEASEKSSLDSNTVDIRGLEDYMNKINSAPPFQESQNKRFDWTMRIITMVVWNFSEVYYLSCNDCPVSKSLEFEIRSKM</sequence>
<dbReference type="SMART" id="SM00595">
    <property type="entry name" value="MADF"/>
    <property type="match status" value="1"/>
</dbReference>
<keyword evidence="4" id="KW-1185">Reference proteome</keyword>
<evidence type="ECO:0000259" key="2">
    <source>
        <dbReference type="PROSITE" id="PS51029"/>
    </source>
</evidence>
<reference evidence="3" key="2">
    <citation type="submission" date="2015-06" db="UniProtKB">
        <authorList>
            <consortium name="EnsemblMetazoa"/>
        </authorList>
    </citation>
    <scope>IDENTIFICATION</scope>
</reference>